<name>A0A844Y1J3_9SPHN</name>
<dbReference type="RefSeq" id="WP_160608145.1">
    <property type="nucleotide sequence ID" value="NZ_WTYF01000004.1"/>
</dbReference>
<feature type="compositionally biased region" description="Acidic residues" evidence="1">
    <location>
        <begin position="70"/>
        <end position="104"/>
    </location>
</feature>
<evidence type="ECO:0000313" key="3">
    <source>
        <dbReference type="EMBL" id="MXO51409.1"/>
    </source>
</evidence>
<evidence type="ECO:0000313" key="4">
    <source>
        <dbReference type="Proteomes" id="UP000444185"/>
    </source>
</evidence>
<organism evidence="3 4">
    <name type="scientific">Qipengyuania gaetbuli</name>
    <dbReference type="NCBI Taxonomy" id="266952"/>
    <lineage>
        <taxon>Bacteria</taxon>
        <taxon>Pseudomonadati</taxon>
        <taxon>Pseudomonadota</taxon>
        <taxon>Alphaproteobacteria</taxon>
        <taxon>Sphingomonadales</taxon>
        <taxon>Erythrobacteraceae</taxon>
        <taxon>Qipengyuania</taxon>
    </lineage>
</organism>
<proteinExistence type="predicted"/>
<dbReference type="Proteomes" id="UP000444185">
    <property type="component" value="Unassembled WGS sequence"/>
</dbReference>
<feature type="compositionally biased region" description="Low complexity" evidence="1">
    <location>
        <begin position="19"/>
        <end position="30"/>
    </location>
</feature>
<feature type="chain" id="PRO_5032578693" description="Lipoprotein" evidence="2">
    <location>
        <begin position="22"/>
        <end position="104"/>
    </location>
</feature>
<keyword evidence="2" id="KW-0732">Signal</keyword>
<evidence type="ECO:0000256" key="2">
    <source>
        <dbReference type="SAM" id="SignalP"/>
    </source>
</evidence>
<evidence type="ECO:0000256" key="1">
    <source>
        <dbReference type="SAM" id="MobiDB-lite"/>
    </source>
</evidence>
<protein>
    <recommendedName>
        <fullName evidence="5">Lipoprotein</fullName>
    </recommendedName>
</protein>
<keyword evidence="4" id="KW-1185">Reference proteome</keyword>
<accession>A0A844Y1J3</accession>
<dbReference type="AlphaFoldDB" id="A0A844Y1J3"/>
<reference evidence="3 4" key="1">
    <citation type="submission" date="2019-12" db="EMBL/GenBank/DDBJ databases">
        <title>Genomic-based taxomic classification of the family Erythrobacteraceae.</title>
        <authorList>
            <person name="Xu L."/>
        </authorList>
    </citation>
    <scope>NUCLEOTIDE SEQUENCE [LARGE SCALE GENOMIC DNA]</scope>
    <source>
        <strain evidence="3 4">DSM 16225</strain>
    </source>
</reference>
<comment type="caution">
    <text evidence="3">The sequence shown here is derived from an EMBL/GenBank/DDBJ whole genome shotgun (WGS) entry which is preliminary data.</text>
</comment>
<feature type="region of interest" description="Disordered" evidence="1">
    <location>
        <begin position="19"/>
        <end position="104"/>
    </location>
</feature>
<dbReference type="PROSITE" id="PS51257">
    <property type="entry name" value="PROKAR_LIPOPROTEIN"/>
    <property type="match status" value="1"/>
</dbReference>
<gene>
    <name evidence="3" type="ORF">GRI42_08855</name>
</gene>
<dbReference type="EMBL" id="WTYF01000004">
    <property type="protein sequence ID" value="MXO51409.1"/>
    <property type="molecule type" value="Genomic_DNA"/>
</dbReference>
<evidence type="ECO:0008006" key="5">
    <source>
        <dbReference type="Google" id="ProtNLM"/>
    </source>
</evidence>
<sequence>MKRLMIIALGALTLAACQEQAGDQGAAGDAQRAEGEVLGGTIDDSMLPLDTVTSQAPPLRQAPSEGSSGDSEDATGEEGDEADADAAPEEDAQPEPAEEAEPEA</sequence>
<feature type="signal peptide" evidence="2">
    <location>
        <begin position="1"/>
        <end position="21"/>
    </location>
</feature>